<evidence type="ECO:0000313" key="3">
    <source>
        <dbReference type="Proteomes" id="UP001151760"/>
    </source>
</evidence>
<dbReference type="Gene3D" id="3.60.10.10">
    <property type="entry name" value="Endonuclease/exonuclease/phosphatase"/>
    <property type="match status" value="1"/>
</dbReference>
<dbReference type="InterPro" id="IPR000477">
    <property type="entry name" value="RT_dom"/>
</dbReference>
<gene>
    <name evidence="2" type="ORF">Tco_0600448</name>
</gene>
<comment type="caution">
    <text evidence="2">The sequence shown here is derived from an EMBL/GenBank/DDBJ whole genome shotgun (WGS) entry which is preliminary data.</text>
</comment>
<reference evidence="2" key="2">
    <citation type="submission" date="2022-01" db="EMBL/GenBank/DDBJ databases">
        <authorList>
            <person name="Yamashiro T."/>
            <person name="Shiraishi A."/>
            <person name="Satake H."/>
            <person name="Nakayama K."/>
        </authorList>
    </citation>
    <scope>NUCLEOTIDE SEQUENCE</scope>
</reference>
<evidence type="ECO:0000259" key="1">
    <source>
        <dbReference type="Pfam" id="PF00078"/>
    </source>
</evidence>
<protein>
    <submittedName>
        <fullName evidence="2">RNA-directed DNA polymerase</fullName>
    </submittedName>
</protein>
<keyword evidence="2" id="KW-0548">Nucleotidyltransferase</keyword>
<dbReference type="InterPro" id="IPR043502">
    <property type="entry name" value="DNA/RNA_pol_sf"/>
</dbReference>
<dbReference type="CDD" id="cd01650">
    <property type="entry name" value="RT_nLTR_like"/>
    <property type="match status" value="1"/>
</dbReference>
<keyword evidence="3" id="KW-1185">Reference proteome</keyword>
<keyword evidence="2" id="KW-0808">Transferase</keyword>
<dbReference type="Pfam" id="PF00078">
    <property type="entry name" value="RVT_1"/>
    <property type="match status" value="1"/>
</dbReference>
<organism evidence="2 3">
    <name type="scientific">Tanacetum coccineum</name>
    <dbReference type="NCBI Taxonomy" id="301880"/>
    <lineage>
        <taxon>Eukaryota</taxon>
        <taxon>Viridiplantae</taxon>
        <taxon>Streptophyta</taxon>
        <taxon>Embryophyta</taxon>
        <taxon>Tracheophyta</taxon>
        <taxon>Spermatophyta</taxon>
        <taxon>Magnoliopsida</taxon>
        <taxon>eudicotyledons</taxon>
        <taxon>Gunneridae</taxon>
        <taxon>Pentapetalae</taxon>
        <taxon>asterids</taxon>
        <taxon>campanulids</taxon>
        <taxon>Asterales</taxon>
        <taxon>Asteraceae</taxon>
        <taxon>Asteroideae</taxon>
        <taxon>Anthemideae</taxon>
        <taxon>Anthemidinae</taxon>
        <taxon>Tanacetum</taxon>
    </lineage>
</organism>
<dbReference type="PANTHER" id="PTHR31635">
    <property type="entry name" value="REVERSE TRANSCRIPTASE DOMAIN-CONTAINING PROTEIN-RELATED"/>
    <property type="match status" value="1"/>
</dbReference>
<accession>A0ABQ4WBR7</accession>
<feature type="domain" description="Reverse transcriptase" evidence="1">
    <location>
        <begin position="414"/>
        <end position="561"/>
    </location>
</feature>
<keyword evidence="2" id="KW-0695">RNA-directed DNA polymerase</keyword>
<dbReference type="EMBL" id="BQNB010008507">
    <property type="protein sequence ID" value="GJS50327.1"/>
    <property type="molecule type" value="Genomic_DNA"/>
</dbReference>
<dbReference type="PANTHER" id="PTHR31635:SF196">
    <property type="entry name" value="REVERSE TRANSCRIPTASE DOMAIN-CONTAINING PROTEIN-RELATED"/>
    <property type="match status" value="1"/>
</dbReference>
<sequence>MFDLVRQGGRRKKTSSKEINDAVNIELEADDFKESRSALNLLDSQSKIARESMHDDINRFYIPSEWALKRYDFASLNANGDFNEVRSSEERMGSMFYPSVANFNNFIHDYDLVDFQIGGRKFTYINSDASKLSKIDRFLASSSISEIWPNAHATALPSEFSDHCLLILSTSSSDFSPCPFKFFNSWLNHVELKTIIVSTWSEGDLDNRSDVNLLKKLKAVKFAIKEWRKDENDKSYKRLLDLHQKERIWDLNQKAKVRWVKEGDENSSLFHGYINGRKRRNRVHGLHIGGSWVTNPTHIKDEVFDFFSSKFTEDSFSRPALVSNLFKKLYDAQNSSLETLFSLEEIKIAVWECGNDKSLGPNGFTFNFIKKFWDLLSLDITKFVIHFHETGTIHKGCNFSFISLLPKVCDPILLGDYRPISLIGCLYKIIAKILAIRLKNVISSVISEVQTTYVEGRHILDGPLIFNEVISWVKKKNKKCLIFKVDFEKAFDSLNWDFPDSMMLQMGFGAIWRKWIRGCLNSAFTLVLVNGSPTMEFQLKRGVRQGDPLSLLLFNIAAEGLHIAMLEAMSKGLPFGASMSRSVHWHPIIDQFSEKLSSWKAKDVSYGGRLTLGGAYGDSHKISWIAWNKVLSSSEFGGLNIGSLKAMNWSLLAKWWWRFKSEKNSLWKKVVCSFHGSNGNLGVASDVGSPGAWGKIVSVGNELEKINISFSSSFHKKIGSGHDTRFWT</sequence>
<evidence type="ECO:0000313" key="2">
    <source>
        <dbReference type="EMBL" id="GJS50327.1"/>
    </source>
</evidence>
<dbReference type="InterPro" id="IPR036691">
    <property type="entry name" value="Endo/exonu/phosph_ase_sf"/>
</dbReference>
<dbReference type="SUPFAM" id="SSF56219">
    <property type="entry name" value="DNase I-like"/>
    <property type="match status" value="1"/>
</dbReference>
<dbReference type="Proteomes" id="UP001151760">
    <property type="component" value="Unassembled WGS sequence"/>
</dbReference>
<dbReference type="GO" id="GO:0003964">
    <property type="term" value="F:RNA-directed DNA polymerase activity"/>
    <property type="evidence" value="ECO:0007669"/>
    <property type="project" value="UniProtKB-KW"/>
</dbReference>
<proteinExistence type="predicted"/>
<reference evidence="2" key="1">
    <citation type="journal article" date="2022" name="Int. J. Mol. Sci.">
        <title>Draft Genome of Tanacetum Coccineum: Genomic Comparison of Closely Related Tanacetum-Family Plants.</title>
        <authorList>
            <person name="Yamashiro T."/>
            <person name="Shiraishi A."/>
            <person name="Nakayama K."/>
            <person name="Satake H."/>
        </authorList>
    </citation>
    <scope>NUCLEOTIDE SEQUENCE</scope>
</reference>
<dbReference type="SUPFAM" id="SSF56672">
    <property type="entry name" value="DNA/RNA polymerases"/>
    <property type="match status" value="1"/>
</dbReference>
<name>A0ABQ4WBR7_9ASTR</name>